<dbReference type="Proteomes" id="UP000488521">
    <property type="component" value="Unassembled WGS sequence"/>
</dbReference>
<evidence type="ECO:0000313" key="3">
    <source>
        <dbReference type="Proteomes" id="UP000488521"/>
    </source>
</evidence>
<evidence type="ECO:0000313" key="2">
    <source>
        <dbReference type="EMBL" id="KAB4470699.1"/>
    </source>
</evidence>
<feature type="transmembrane region" description="Helical" evidence="1">
    <location>
        <begin position="20"/>
        <end position="43"/>
    </location>
</feature>
<reference evidence="2 3" key="1">
    <citation type="journal article" date="2019" name="Nat. Med.">
        <title>A library of human gut bacterial isolates paired with longitudinal multiomics data enables mechanistic microbiome research.</title>
        <authorList>
            <person name="Poyet M."/>
            <person name="Groussin M."/>
            <person name="Gibbons S.M."/>
            <person name="Avila-Pacheco J."/>
            <person name="Jiang X."/>
            <person name="Kearney S.M."/>
            <person name="Perrotta A.R."/>
            <person name="Berdy B."/>
            <person name="Zhao S."/>
            <person name="Lieberman T.D."/>
            <person name="Swanson P.K."/>
            <person name="Smith M."/>
            <person name="Roesemann S."/>
            <person name="Alexander J.E."/>
            <person name="Rich S.A."/>
            <person name="Livny J."/>
            <person name="Vlamakis H."/>
            <person name="Clish C."/>
            <person name="Bullock K."/>
            <person name="Deik A."/>
            <person name="Scott J."/>
            <person name="Pierce K.A."/>
            <person name="Xavier R.J."/>
            <person name="Alm E.J."/>
        </authorList>
    </citation>
    <scope>NUCLEOTIDE SEQUENCE [LARGE SCALE GENOMIC DNA]</scope>
    <source>
        <strain evidence="2 3">BIOML-A156</strain>
    </source>
</reference>
<sequence length="54" mass="6337">MSLHTDVRNLQSLCRTNSLYKVLIIIIMRNINLIGIYVIVSIYKRDNQLFISII</sequence>
<gene>
    <name evidence="2" type="ORF">GAN59_19670</name>
</gene>
<keyword evidence="1" id="KW-0472">Membrane</keyword>
<name>A0A7J5K7N3_BACT4</name>
<feature type="non-terminal residue" evidence="2">
    <location>
        <position position="54"/>
    </location>
</feature>
<keyword evidence="1" id="KW-0812">Transmembrane</keyword>
<keyword evidence="1" id="KW-1133">Transmembrane helix</keyword>
<dbReference type="EMBL" id="WCRS01000017">
    <property type="protein sequence ID" value="KAB4470699.1"/>
    <property type="molecule type" value="Genomic_DNA"/>
</dbReference>
<proteinExistence type="predicted"/>
<comment type="caution">
    <text evidence="2">The sequence shown here is derived from an EMBL/GenBank/DDBJ whole genome shotgun (WGS) entry which is preliminary data.</text>
</comment>
<dbReference type="AlphaFoldDB" id="A0A7J5K7N3"/>
<evidence type="ECO:0000256" key="1">
    <source>
        <dbReference type="SAM" id="Phobius"/>
    </source>
</evidence>
<accession>A0A7J5K7N3</accession>
<organism evidence="2 3">
    <name type="scientific">Bacteroides thetaiotaomicron</name>
    <dbReference type="NCBI Taxonomy" id="818"/>
    <lineage>
        <taxon>Bacteria</taxon>
        <taxon>Pseudomonadati</taxon>
        <taxon>Bacteroidota</taxon>
        <taxon>Bacteroidia</taxon>
        <taxon>Bacteroidales</taxon>
        <taxon>Bacteroidaceae</taxon>
        <taxon>Bacteroides</taxon>
    </lineage>
</organism>
<protein>
    <submittedName>
        <fullName evidence="2">Uncharacterized protein</fullName>
    </submittedName>
</protein>